<protein>
    <submittedName>
        <fullName evidence="3">Uncharacterized protein</fullName>
    </submittedName>
</protein>
<keyword evidence="2" id="KW-1133">Transmembrane helix</keyword>
<sequence>MKVERKKETVVEGRTAVGGRRRGSAVVAVARRKRHNSIAKMTLYWWKHWFWITVFAVVLIECTPLSSVDSYPVKLPSKLEETGNKSTYLKRANELGSSSASSSGGTSSSSTSANVAGGKPAGGSSSFISSLPPMAAASSGLQSSSNGQPAPTMNSIAVLPEPMPQDVDDTFASGSLAGTDFGPDVTRFARTEEEGSASSTTTVTAPAVGSGRLKKNGTIFSRNDQNITTLKLKNYNRGVEKEELKTSLRMPDRGSRLVDTLMLTAVENSTEPMELTPDHPTAVEPEEGSGNDTDTNIPEDVPLENGTSPEQSNADSLQSPASSDIRNSSSSISFSSSSSEDSNSSSSSERDIPDSHSDSSGTDSVIASDRRIGKILSSDFRDFVSNGNPNPNASSYISRAIAFSTQDLQEGIDDQDHPLEEDDYRRSSRSQQRLNVGAISGICLASLGLLTGLSAALIILYRRYLYLNKPQALSEPDSSGYIDDSTIRDNSDEMYSLDNDSFLNSLEAMTIQNYWTDNVKHTKL</sequence>
<feature type="region of interest" description="Disordered" evidence="1">
    <location>
        <begin position="137"/>
        <end position="159"/>
    </location>
</feature>
<feature type="transmembrane region" description="Helical" evidence="2">
    <location>
        <begin position="436"/>
        <end position="461"/>
    </location>
</feature>
<evidence type="ECO:0000256" key="2">
    <source>
        <dbReference type="SAM" id="Phobius"/>
    </source>
</evidence>
<keyword evidence="2" id="KW-0812">Transmembrane</keyword>
<feature type="compositionally biased region" description="Polar residues" evidence="1">
    <location>
        <begin position="139"/>
        <end position="155"/>
    </location>
</feature>
<feature type="compositionally biased region" description="Low complexity" evidence="1">
    <location>
        <begin position="96"/>
        <end position="113"/>
    </location>
</feature>
<accession>A0ABM1XIR6</accession>
<feature type="compositionally biased region" description="Polar residues" evidence="1">
    <location>
        <begin position="305"/>
        <end position="318"/>
    </location>
</feature>
<evidence type="ECO:0000313" key="3">
    <source>
        <dbReference type="EnsemblMetazoa" id="AALFPA23_000062.P88"/>
    </source>
</evidence>
<evidence type="ECO:0000256" key="1">
    <source>
        <dbReference type="SAM" id="MobiDB-lite"/>
    </source>
</evidence>
<feature type="compositionally biased region" description="Basic and acidic residues" evidence="1">
    <location>
        <begin position="348"/>
        <end position="357"/>
    </location>
</feature>
<dbReference type="EnsemblMetazoa" id="AALFPA23_000062.R88">
    <property type="protein sequence ID" value="AALFPA23_000062.P88"/>
    <property type="gene ID" value="AALFPA23_000062"/>
</dbReference>
<feature type="region of interest" description="Disordered" evidence="1">
    <location>
        <begin position="95"/>
        <end position="124"/>
    </location>
</feature>
<feature type="transmembrane region" description="Helical" evidence="2">
    <location>
        <begin position="41"/>
        <end position="60"/>
    </location>
</feature>
<evidence type="ECO:0000313" key="4">
    <source>
        <dbReference type="Proteomes" id="UP000069940"/>
    </source>
</evidence>
<feature type="compositionally biased region" description="Low complexity" evidence="1">
    <location>
        <begin position="319"/>
        <end position="347"/>
    </location>
</feature>
<reference evidence="4" key="1">
    <citation type="journal article" date="2015" name="Proc. Natl. Acad. Sci. U.S.A.">
        <title>Genome sequence of the Asian Tiger mosquito, Aedes albopictus, reveals insights into its biology, genetics, and evolution.</title>
        <authorList>
            <person name="Chen X.G."/>
            <person name="Jiang X."/>
            <person name="Gu J."/>
            <person name="Xu M."/>
            <person name="Wu Y."/>
            <person name="Deng Y."/>
            <person name="Zhang C."/>
            <person name="Bonizzoni M."/>
            <person name="Dermauw W."/>
            <person name="Vontas J."/>
            <person name="Armbruster P."/>
            <person name="Huang X."/>
            <person name="Yang Y."/>
            <person name="Zhang H."/>
            <person name="He W."/>
            <person name="Peng H."/>
            <person name="Liu Y."/>
            <person name="Wu K."/>
            <person name="Chen J."/>
            <person name="Lirakis M."/>
            <person name="Topalis P."/>
            <person name="Van Leeuwen T."/>
            <person name="Hall A.B."/>
            <person name="Jiang X."/>
            <person name="Thorpe C."/>
            <person name="Mueller R.L."/>
            <person name="Sun C."/>
            <person name="Waterhouse R.M."/>
            <person name="Yan G."/>
            <person name="Tu Z.J."/>
            <person name="Fang X."/>
            <person name="James A.A."/>
        </authorList>
    </citation>
    <scope>NUCLEOTIDE SEQUENCE [LARGE SCALE GENOMIC DNA]</scope>
    <source>
        <strain evidence="4">Foshan</strain>
    </source>
</reference>
<reference evidence="3" key="2">
    <citation type="submission" date="2025-05" db="UniProtKB">
        <authorList>
            <consortium name="EnsemblMetazoa"/>
        </authorList>
    </citation>
    <scope>IDENTIFICATION</scope>
    <source>
        <strain evidence="3">Foshan</strain>
    </source>
</reference>
<organism evidence="3 4">
    <name type="scientific">Aedes albopictus</name>
    <name type="common">Asian tiger mosquito</name>
    <name type="synonym">Stegomyia albopicta</name>
    <dbReference type="NCBI Taxonomy" id="7160"/>
    <lineage>
        <taxon>Eukaryota</taxon>
        <taxon>Metazoa</taxon>
        <taxon>Ecdysozoa</taxon>
        <taxon>Arthropoda</taxon>
        <taxon>Hexapoda</taxon>
        <taxon>Insecta</taxon>
        <taxon>Pterygota</taxon>
        <taxon>Neoptera</taxon>
        <taxon>Endopterygota</taxon>
        <taxon>Diptera</taxon>
        <taxon>Nematocera</taxon>
        <taxon>Culicoidea</taxon>
        <taxon>Culicidae</taxon>
        <taxon>Culicinae</taxon>
        <taxon>Aedini</taxon>
        <taxon>Aedes</taxon>
        <taxon>Stegomyia</taxon>
    </lineage>
</organism>
<keyword evidence="2" id="KW-0472">Membrane</keyword>
<feature type="region of interest" description="Disordered" evidence="1">
    <location>
        <begin position="268"/>
        <end position="366"/>
    </location>
</feature>
<dbReference type="Proteomes" id="UP000069940">
    <property type="component" value="Unassembled WGS sequence"/>
</dbReference>
<keyword evidence="4" id="KW-1185">Reference proteome</keyword>
<name>A0ABM1XIR6_AEDAL</name>
<dbReference type="RefSeq" id="XP_062700886.1">
    <property type="nucleotide sequence ID" value="XM_062844902.1"/>
</dbReference>
<proteinExistence type="predicted"/>
<dbReference type="GeneID" id="134285028"/>